<comment type="caution">
    <text evidence="1">The sequence shown here is derived from an EMBL/GenBank/DDBJ whole genome shotgun (WGS) entry which is preliminary data.</text>
</comment>
<dbReference type="EMBL" id="CM056743">
    <property type="protein sequence ID" value="KAJ8669466.1"/>
    <property type="molecule type" value="Genomic_DNA"/>
</dbReference>
<evidence type="ECO:0000313" key="1">
    <source>
        <dbReference type="EMBL" id="KAJ8669466.1"/>
    </source>
</evidence>
<accession>A0ACC2NF02</accession>
<name>A0ACC2NF02_9HYME</name>
<sequence>MDLVHIIKIGGNHDYLRILLHLGADVNQLSETGETPLEAAVMKGCPHLVSMLLEHGANVDTPPRPMTRSLAEACFRLIPQERIPNDAKFRIFECLLCHGMKLDTLGEFPFISPVVLETVTSDLLHLLMRAGMQVPGYYEDEEMLAIELALANRDKTLWKVLATDNRVDLSEYNWEGRSILMIEARYDSPYLAELLEFGANPNDRNGPELPLTLAMYEEDITRNFKLLFPLSNPDNISLAFVQACLTRHANYKRFIIHELALESIVEPHVASIEIATKFGRFFNDEFNGCLRELRGALSTEFAGGVTWVDILQTEDLNQYLMNSRVCTYISGRMRPIPSGYFWPELYKKICQIRRIVVLREEAETKLAGIMGLRLKFHPYVLRMISNHLDEVDFRSLVNAIAE</sequence>
<proteinExistence type="predicted"/>
<organism evidence="1 2">
    <name type="scientific">Eretmocerus hayati</name>
    <dbReference type="NCBI Taxonomy" id="131215"/>
    <lineage>
        <taxon>Eukaryota</taxon>
        <taxon>Metazoa</taxon>
        <taxon>Ecdysozoa</taxon>
        <taxon>Arthropoda</taxon>
        <taxon>Hexapoda</taxon>
        <taxon>Insecta</taxon>
        <taxon>Pterygota</taxon>
        <taxon>Neoptera</taxon>
        <taxon>Endopterygota</taxon>
        <taxon>Hymenoptera</taxon>
        <taxon>Apocrita</taxon>
        <taxon>Proctotrupomorpha</taxon>
        <taxon>Chalcidoidea</taxon>
        <taxon>Aphelinidae</taxon>
        <taxon>Aphelininae</taxon>
        <taxon>Eretmocerus</taxon>
    </lineage>
</organism>
<reference evidence="1" key="1">
    <citation type="submission" date="2023-04" db="EMBL/GenBank/DDBJ databases">
        <title>A chromosome-level genome assembly of the parasitoid wasp Eretmocerus hayati.</title>
        <authorList>
            <person name="Zhong Y."/>
            <person name="Liu S."/>
            <person name="Liu Y."/>
        </authorList>
    </citation>
    <scope>NUCLEOTIDE SEQUENCE</scope>
    <source>
        <strain evidence="1">ZJU_SS_LIU_2023</strain>
    </source>
</reference>
<gene>
    <name evidence="1" type="ORF">QAD02_000725</name>
</gene>
<protein>
    <submittedName>
        <fullName evidence="1">Uncharacterized protein</fullName>
    </submittedName>
</protein>
<keyword evidence="2" id="KW-1185">Reference proteome</keyword>
<dbReference type="Proteomes" id="UP001239111">
    <property type="component" value="Chromosome 3"/>
</dbReference>
<evidence type="ECO:0000313" key="2">
    <source>
        <dbReference type="Proteomes" id="UP001239111"/>
    </source>
</evidence>